<organism evidence="4">
    <name type="scientific">Cladocopium goreaui</name>
    <dbReference type="NCBI Taxonomy" id="2562237"/>
    <lineage>
        <taxon>Eukaryota</taxon>
        <taxon>Sar</taxon>
        <taxon>Alveolata</taxon>
        <taxon>Dinophyceae</taxon>
        <taxon>Suessiales</taxon>
        <taxon>Symbiodiniaceae</taxon>
        <taxon>Cladocopium</taxon>
    </lineage>
</organism>
<feature type="transmembrane region" description="Helical" evidence="2">
    <location>
        <begin position="1381"/>
        <end position="1403"/>
    </location>
</feature>
<comment type="caution">
    <text evidence="4">The sequence shown here is derived from an EMBL/GenBank/DDBJ whole genome shotgun (WGS) entry which is preliminary data.</text>
</comment>
<dbReference type="PANTHER" id="PTHR22754:SF32">
    <property type="entry name" value="DISCO-INTERACTING PROTEIN 2"/>
    <property type="match status" value="1"/>
</dbReference>
<evidence type="ECO:0000313" key="5">
    <source>
        <dbReference type="EMBL" id="CAL4807054.1"/>
    </source>
</evidence>
<dbReference type="GO" id="GO:0016874">
    <property type="term" value="F:ligase activity"/>
    <property type="evidence" value="ECO:0007669"/>
    <property type="project" value="UniProtKB-KW"/>
</dbReference>
<keyword evidence="5" id="KW-0808">Transferase</keyword>
<dbReference type="SUPFAM" id="SSF56801">
    <property type="entry name" value="Acetyl-CoA synthetase-like"/>
    <property type="match status" value="1"/>
</dbReference>
<feature type="compositionally biased region" description="Polar residues" evidence="1">
    <location>
        <begin position="50"/>
        <end position="59"/>
    </location>
</feature>
<evidence type="ECO:0000259" key="3">
    <source>
        <dbReference type="Pfam" id="PF00501"/>
    </source>
</evidence>
<dbReference type="OrthoDB" id="329722at2759"/>
<accession>A0A9P1GRX5</accession>
<evidence type="ECO:0000313" key="4">
    <source>
        <dbReference type="EMBL" id="CAI4019742.1"/>
    </source>
</evidence>
<dbReference type="InterPro" id="IPR000873">
    <property type="entry name" value="AMP-dep_synth/lig_dom"/>
</dbReference>
<dbReference type="InterPro" id="IPR011004">
    <property type="entry name" value="Trimer_LpxA-like_sf"/>
</dbReference>
<dbReference type="Gene3D" id="3.40.50.12780">
    <property type="entry name" value="N-terminal domain of ligase-like"/>
    <property type="match status" value="1"/>
</dbReference>
<feature type="region of interest" description="Disordered" evidence="1">
    <location>
        <begin position="1"/>
        <end position="109"/>
    </location>
</feature>
<keyword evidence="5" id="KW-0548">Nucleotidyltransferase</keyword>
<feature type="compositionally biased region" description="Low complexity" evidence="1">
    <location>
        <begin position="27"/>
        <end position="49"/>
    </location>
</feature>
<reference evidence="5 6" key="2">
    <citation type="submission" date="2024-05" db="EMBL/GenBank/DDBJ databases">
        <authorList>
            <person name="Chen Y."/>
            <person name="Shah S."/>
            <person name="Dougan E. K."/>
            <person name="Thang M."/>
            <person name="Chan C."/>
        </authorList>
    </citation>
    <scope>NUCLEOTIDE SEQUENCE [LARGE SCALE GENOMIC DNA]</scope>
</reference>
<evidence type="ECO:0000313" key="6">
    <source>
        <dbReference type="Proteomes" id="UP001152797"/>
    </source>
</evidence>
<dbReference type="InterPro" id="IPR042099">
    <property type="entry name" value="ANL_N_sf"/>
</dbReference>
<dbReference type="InterPro" id="IPR020845">
    <property type="entry name" value="AMP-binding_CS"/>
</dbReference>
<dbReference type="Gene3D" id="2.160.10.10">
    <property type="entry name" value="Hexapeptide repeat proteins"/>
    <property type="match status" value="1"/>
</dbReference>
<reference evidence="4" key="1">
    <citation type="submission" date="2022-10" db="EMBL/GenBank/DDBJ databases">
        <authorList>
            <person name="Chen Y."/>
            <person name="Dougan E. K."/>
            <person name="Chan C."/>
            <person name="Rhodes N."/>
            <person name="Thang M."/>
        </authorList>
    </citation>
    <scope>NUCLEOTIDE SEQUENCE</scope>
</reference>
<feature type="transmembrane region" description="Helical" evidence="2">
    <location>
        <begin position="944"/>
        <end position="964"/>
    </location>
</feature>
<dbReference type="PROSITE" id="PS00455">
    <property type="entry name" value="AMP_BINDING"/>
    <property type="match status" value="1"/>
</dbReference>
<protein>
    <submittedName>
        <fullName evidence="5">4-hydroxyphenylalkanoate adenylyltransferase (Acyl-AMP synthase) (FAAL29) (Long-chain-fatty-acid--AMP ligase FadD29) (FAAL)</fullName>
    </submittedName>
</protein>
<sequence length="1606" mass="177279">MGVSVSRSDATPCALLQKEASQRQQRRSVAPASQRRSVAASQRQQRRSVTPASQRRSANSVAASLAQRQRRSVAASQRRSATRPPERRSVAASQRHPPPGASQRNVGNPRFGGYAFPEAWARKQRLGEEIDFEGFAAVTFPNLAPTIPWFRRHGFAAFVLPMEFSTQWPDHGPKKMKVAMGRVCFFCRWEVIELPELVETAAGAALVDKLRPHLESSDCKTFNDYVTYWALKTSEKTTFRFCDASGEESDTRSCSSLKARSSQVAQMLLEISSCGDRILLVYEPGLDFLDAFIGSLLSCRTAVPVYPPVPTQASSVQKFTAIQADCGAKVALTSSKYWWSTAAFINADWPEISWKVTSNLKVHEDVTMPTILPHNLAFLQYTSGSTGAPKGVMVSHENLLTNCLIPPESPGNCRSVQRDEAQIYGPNDVVLIWLPQYHDMGLVCGYLTSVVWNCQTVGISPMDFIQDPLLWPKLITRYRATHTIAPHFGYQLTARRMELAGPELLDLDLSSLTVALDGAEPINVRTRLEMLRTWKRFGLREGVYSAAYGLAEHVVKVACGGPEHVAEEFASTRAAECGTSGEGICLKIVDPVTKTEVPEGQEGEIWLDSPSKGCGYWGKPELTEEIFHARLHQKEEQRTFLRTGDMGVVRGGRLYVCGRIKNVIIVGGKNFYPQDIEQTVQEASEHVRPGHVVACSNSAVTEEEQLLLAVELRDPHVYPESLASSLRCYVEKEHGLAVWGLVLLRPRSLPKTTSGKLQHRQVAQLWASSFGSAVVECHLWGRSLNSLNKIDWSRVFDRSGRARLIEEWLLAELEGATPESKLADLSLSSVSLAQLHARLLAALQTSGQDFSELYRRCPGPSQDLAKWSEDTYLRISVETAFPISSLFGANLRALALAVEEAKFPPRSAVVEEGGQSGRREVIEKMPVKGAKQVAPWIVWTWKTFGLLMPLLILVTPFFLVSTMLDLMHQKGGHRLVVAAAPLLVGGIWASLLFQVWILRLALFPRGLSQGRHKVNSSVHLRLWQLDVALTFLHRFGMVYRGTPVHNALLTALGARIGHGARLQLSARASCQLLRVGAGCVVEESSVKCHCQVDGEVILAAVELACCSVARRCVVEPGATLHGVVLRPLSTVPMGATAEAKDAKVLAAPGCVDWLKFFYVLVIHPYAFVGMLYIMFLGFQRAHGFLALMVGATVSLMLAGSTALMLFVLLKWLLVGRLRPGTLPVFRYGCFRVSTWILASANIFISSVPEWLLRFSCYLCGAEVAGAAELTMPSWLRVLEGGELVRIGSNTFLGGLSDFALQGQGADKEFHEVHIGEDCYLGAGSFLDSGCHMEAGASVAACSYVPPGELCLAAHTFAGNPAVAIGKSSSGTRREKRCWLQWFLHGIFLPTLQRAISLQPLVLLPTFSFWMKQSSYTFCSDLGFFWWRFCLTSAAGYFLALLLCIAIYWAGVTCLRLTSKDWPVTTLTENTLGSHLWKMVMEALFLSRLWTSLLLQTPWFSTFLRLLGARVGARVCFDDDLGFHEPWLLEIGDDSQFGVARLSPHSMELDGSIILQRLVIGRNVTLLEEASVFGGTQVPDRCLLGSLCRPLKGQQLEAREYNSTPAR</sequence>
<dbReference type="EMBL" id="CAMXCT030006768">
    <property type="protein sequence ID" value="CAL4807054.1"/>
    <property type="molecule type" value="Genomic_DNA"/>
</dbReference>
<keyword evidence="2" id="KW-0812">Transmembrane</keyword>
<proteinExistence type="predicted"/>
<dbReference type="Proteomes" id="UP001152797">
    <property type="component" value="Unassembled WGS sequence"/>
</dbReference>
<feature type="domain" description="AMP-dependent synthetase/ligase" evidence="3">
    <location>
        <begin position="229"/>
        <end position="617"/>
    </location>
</feature>
<dbReference type="EMBL" id="CAMXCT020006768">
    <property type="protein sequence ID" value="CAL1173117.1"/>
    <property type="molecule type" value="Genomic_DNA"/>
</dbReference>
<keyword evidence="2" id="KW-1133">Transmembrane helix</keyword>
<gene>
    <name evidence="4" type="ORF">C1SCF055_LOCUS44224</name>
</gene>
<evidence type="ECO:0000256" key="1">
    <source>
        <dbReference type="SAM" id="MobiDB-lite"/>
    </source>
</evidence>
<feature type="transmembrane region" description="Helical" evidence="2">
    <location>
        <begin position="1156"/>
        <end position="1178"/>
    </location>
</feature>
<dbReference type="InterPro" id="IPR045851">
    <property type="entry name" value="AMP-bd_C_sf"/>
</dbReference>
<dbReference type="Gene3D" id="3.30.300.30">
    <property type="match status" value="1"/>
</dbReference>
<feature type="transmembrane region" description="Helical" evidence="2">
    <location>
        <begin position="1423"/>
        <end position="1449"/>
    </location>
</feature>
<dbReference type="GO" id="GO:0016779">
    <property type="term" value="F:nucleotidyltransferase activity"/>
    <property type="evidence" value="ECO:0007669"/>
    <property type="project" value="UniProtKB-KW"/>
</dbReference>
<feature type="transmembrane region" description="Helical" evidence="2">
    <location>
        <begin position="1224"/>
        <end position="1244"/>
    </location>
</feature>
<evidence type="ECO:0000256" key="2">
    <source>
        <dbReference type="SAM" id="Phobius"/>
    </source>
</evidence>
<dbReference type="Pfam" id="PF00501">
    <property type="entry name" value="AMP-binding"/>
    <property type="match status" value="1"/>
</dbReference>
<dbReference type="EMBL" id="CAMXCT010006768">
    <property type="protein sequence ID" value="CAI4019742.1"/>
    <property type="molecule type" value="Genomic_DNA"/>
</dbReference>
<feature type="transmembrane region" description="Helical" evidence="2">
    <location>
        <begin position="1185"/>
        <end position="1212"/>
    </location>
</feature>
<dbReference type="PANTHER" id="PTHR22754">
    <property type="entry name" value="DISCO-INTERACTING PROTEIN 2 DIP2 -RELATED"/>
    <property type="match status" value="1"/>
</dbReference>
<name>A0A9P1GRX5_9DINO</name>
<keyword evidence="2" id="KW-0472">Membrane</keyword>
<feature type="compositionally biased region" description="Low complexity" evidence="1">
    <location>
        <begin position="60"/>
        <end position="79"/>
    </location>
</feature>
<keyword evidence="6" id="KW-1185">Reference proteome</keyword>
<keyword evidence="5" id="KW-0436">Ligase</keyword>
<dbReference type="SUPFAM" id="SSF51161">
    <property type="entry name" value="Trimeric LpxA-like enzymes"/>
    <property type="match status" value="2"/>
</dbReference>
<feature type="transmembrane region" description="Helical" evidence="2">
    <location>
        <begin position="976"/>
        <end position="997"/>
    </location>
</feature>